<evidence type="ECO:0000313" key="2">
    <source>
        <dbReference type="EMBL" id="SFT77182.1"/>
    </source>
</evidence>
<dbReference type="EMBL" id="FPAU01000002">
    <property type="protein sequence ID" value="SFT77182.1"/>
    <property type="molecule type" value="Genomic_DNA"/>
</dbReference>
<proteinExistence type="predicted"/>
<protein>
    <submittedName>
        <fullName evidence="2">Uncharacterized protein</fullName>
    </submittedName>
</protein>
<evidence type="ECO:0000256" key="1">
    <source>
        <dbReference type="SAM" id="MobiDB-lite"/>
    </source>
</evidence>
<organism evidence="2 3">
    <name type="scientific">Kosakonia arachidis</name>
    <dbReference type="NCBI Taxonomy" id="551989"/>
    <lineage>
        <taxon>Bacteria</taxon>
        <taxon>Pseudomonadati</taxon>
        <taxon>Pseudomonadota</taxon>
        <taxon>Gammaproteobacteria</taxon>
        <taxon>Enterobacterales</taxon>
        <taxon>Enterobacteriaceae</taxon>
        <taxon>Kosakonia</taxon>
    </lineage>
</organism>
<feature type="region of interest" description="Disordered" evidence="1">
    <location>
        <begin position="1"/>
        <end position="26"/>
    </location>
</feature>
<sequence length="165" mass="18807">MGGSPDGGRNTGNKGNRPARRLPCPSHHYEDAATAKKQCANNGCTRAQTQKRRMARLVSPLFRSGSYARLPILRLRENYTWKRRKEASQKKAFCRPGNIMHHLYDPAALLEHVRGQKSPLLSPHLTSARKRDQHWDGLPEKPRLIFHSVKTCNWKATESSRLLAF</sequence>
<dbReference type="AlphaFoldDB" id="A0A1I7AQG9"/>
<feature type="compositionally biased region" description="Gly residues" evidence="1">
    <location>
        <begin position="1"/>
        <end position="10"/>
    </location>
</feature>
<keyword evidence="3" id="KW-1185">Reference proteome</keyword>
<gene>
    <name evidence="2" type="ORF">SAMN05192562_1027</name>
</gene>
<dbReference type="Proteomes" id="UP000199187">
    <property type="component" value="Unassembled WGS sequence"/>
</dbReference>
<reference evidence="3" key="1">
    <citation type="submission" date="2016-10" db="EMBL/GenBank/DDBJ databases">
        <authorList>
            <person name="Varghese N."/>
            <person name="Submissions S."/>
        </authorList>
    </citation>
    <scope>NUCLEOTIDE SEQUENCE [LARGE SCALE GENOMIC DNA]</scope>
    <source>
        <strain evidence="3">Ah-143</strain>
    </source>
</reference>
<evidence type="ECO:0000313" key="3">
    <source>
        <dbReference type="Proteomes" id="UP000199187"/>
    </source>
</evidence>
<name>A0A1I7AQG9_9ENTR</name>
<accession>A0A1I7AQG9</accession>